<sequence length="652" mass="72204">MSLTKEVRPWDDNVVREYLTATSQQKSDPEKFYKTHLNIDRIYAEFLADKQDTIVTQADLRDTLLSGELDDDIRTYILKGETGSGKSQLCQWLDYELQGLGQDTPAGVEERIPLHIKASETSLERIVETLAEPLGIDPEISQVSGLDPSKVANAIATNLSANPGQKLEDADIDQIIEEGDLTEMLRSNIEQYQRGLEAEDETDFDPNLISKDDYRDLALKLGSDSVFHSNQRVLRQVLRDEIHRHFSHVIGVTDFQGQLLQYTEQYIDEMGKRPVIICEDVTTFSVLKEQLLDQIIQVESASFDIVLGYTTGFEQDDLQDALGDRESQDALTYLKDRAEGYMTLTENGEALFLDDDLSIELVRKYLDVIKAESGSTINEATENAFDGLYPFNQVAIRVAYDNLIEDGSPRRTPRVLLQKVVRRCLLSDEPTFETLDRSTNIDAVISPIDQGRYSTELRKIATWYGYKKEAGVSAGDNPILVPIGVLDHFGVAPPDGHKRYESEKTGQEFVVFQLNKQLSLTGGERARPSVLDNGGIVGPKNGLNASFLDNAAPGENATVEVTDNGSVIENAIVTITQKVGDEETTKTYETGDDGTATFAVADHATELAVEVTADDAKAKLEREFEIGPKNGLDASFLDNAAPGENATVEVTD</sequence>
<comment type="caution">
    <text evidence="1">The sequence shown here is derived from an EMBL/GenBank/DDBJ whole genome shotgun (WGS) entry which is preliminary data.</text>
</comment>
<proteinExistence type="predicted"/>
<name>A0ABD5WUC6_9EURY</name>
<evidence type="ECO:0000313" key="2">
    <source>
        <dbReference type="Proteomes" id="UP001596388"/>
    </source>
</evidence>
<reference evidence="1 2" key="1">
    <citation type="journal article" date="2019" name="Int. J. Syst. Evol. Microbiol.">
        <title>The Global Catalogue of Microorganisms (GCM) 10K type strain sequencing project: providing services to taxonomists for standard genome sequencing and annotation.</title>
        <authorList>
            <consortium name="The Broad Institute Genomics Platform"/>
            <consortium name="The Broad Institute Genome Sequencing Center for Infectious Disease"/>
            <person name="Wu L."/>
            <person name="Ma J."/>
        </authorList>
    </citation>
    <scope>NUCLEOTIDE SEQUENCE [LARGE SCALE GENOMIC DNA]</scope>
    <source>
        <strain evidence="1 2">DT55</strain>
    </source>
</reference>
<keyword evidence="2" id="KW-1185">Reference proteome</keyword>
<dbReference type="EMBL" id="JBHTAG010000001">
    <property type="protein sequence ID" value="MFC7095902.1"/>
    <property type="molecule type" value="Genomic_DNA"/>
</dbReference>
<dbReference type="Proteomes" id="UP001596388">
    <property type="component" value="Unassembled WGS sequence"/>
</dbReference>
<evidence type="ECO:0000313" key="1">
    <source>
        <dbReference type="EMBL" id="MFC7095902.1"/>
    </source>
</evidence>
<feature type="non-terminal residue" evidence="1">
    <location>
        <position position="652"/>
    </location>
</feature>
<gene>
    <name evidence="1" type="ORF">ACFQKD_01160</name>
</gene>
<organism evidence="1 2">
    <name type="scientific">Halobaculum marinum</name>
    <dbReference type="NCBI Taxonomy" id="3031996"/>
    <lineage>
        <taxon>Archaea</taxon>
        <taxon>Methanobacteriati</taxon>
        <taxon>Methanobacteriota</taxon>
        <taxon>Stenosarchaea group</taxon>
        <taxon>Halobacteria</taxon>
        <taxon>Halobacteriales</taxon>
        <taxon>Haloferacaceae</taxon>
        <taxon>Halobaculum</taxon>
    </lineage>
</organism>
<dbReference type="AlphaFoldDB" id="A0ABD5WUC6"/>
<accession>A0ABD5WUC6</accession>
<protein>
    <submittedName>
        <fullName evidence="1">Uncharacterized protein</fullName>
    </submittedName>
</protein>